<feature type="compositionally biased region" description="Polar residues" evidence="7">
    <location>
        <begin position="459"/>
        <end position="469"/>
    </location>
</feature>
<reference evidence="11 12" key="1">
    <citation type="submission" date="2019-11" db="EMBL/GenBank/DDBJ databases">
        <title>Novel species isolated from a subtropical stream in China.</title>
        <authorList>
            <person name="Lu H."/>
        </authorList>
    </citation>
    <scope>NUCLEOTIDE SEQUENCE [LARGE SCALE GENOMIC DNA]</scope>
    <source>
        <strain evidence="11 12">FT92W</strain>
    </source>
</reference>
<dbReference type="AlphaFoldDB" id="A0A7X2LXF8"/>
<keyword evidence="6" id="KW-0233">DNA recombination</keyword>
<evidence type="ECO:0000313" key="11">
    <source>
        <dbReference type="EMBL" id="MRV76157.1"/>
    </source>
</evidence>
<dbReference type="Pfam" id="PF12323">
    <property type="entry name" value="HTH_OrfB_IS605"/>
    <property type="match status" value="1"/>
</dbReference>
<keyword evidence="4" id="KW-0862">Zinc</keyword>
<dbReference type="Pfam" id="PF07282">
    <property type="entry name" value="Cas12f1-like_TNB"/>
    <property type="match status" value="1"/>
</dbReference>
<keyword evidence="12" id="KW-1185">Reference proteome</keyword>
<keyword evidence="3" id="KW-0479">Metal-binding</keyword>
<dbReference type="InterPro" id="IPR010095">
    <property type="entry name" value="Cas12f1-like_TNB"/>
</dbReference>
<keyword evidence="2" id="KW-0815">Transposition</keyword>
<dbReference type="InterPro" id="IPR021027">
    <property type="entry name" value="Transposase_put_HTH"/>
</dbReference>
<evidence type="ECO:0000259" key="8">
    <source>
        <dbReference type="Pfam" id="PF01385"/>
    </source>
</evidence>
<protein>
    <submittedName>
        <fullName evidence="11">IS200/IS605 family element transposase accessory protein TnpB</fullName>
    </submittedName>
</protein>
<dbReference type="Pfam" id="PF01385">
    <property type="entry name" value="OrfB_IS605"/>
    <property type="match status" value="1"/>
</dbReference>
<feature type="region of interest" description="Disordered" evidence="7">
    <location>
        <begin position="430"/>
        <end position="469"/>
    </location>
</feature>
<name>A0A7X2LXF8_9BURK</name>
<feature type="domain" description="Probable transposase IS891/IS1136/IS1341" evidence="8">
    <location>
        <begin position="199"/>
        <end position="319"/>
    </location>
</feature>
<accession>A0A7X2LXF8</accession>
<evidence type="ECO:0000256" key="1">
    <source>
        <dbReference type="ARBA" id="ARBA00008761"/>
    </source>
</evidence>
<dbReference type="GO" id="GO:0046872">
    <property type="term" value="F:metal ion binding"/>
    <property type="evidence" value="ECO:0007669"/>
    <property type="project" value="UniProtKB-KW"/>
</dbReference>
<evidence type="ECO:0000256" key="2">
    <source>
        <dbReference type="ARBA" id="ARBA00022578"/>
    </source>
</evidence>
<evidence type="ECO:0000256" key="6">
    <source>
        <dbReference type="ARBA" id="ARBA00023172"/>
    </source>
</evidence>
<evidence type="ECO:0000256" key="4">
    <source>
        <dbReference type="ARBA" id="ARBA00022833"/>
    </source>
</evidence>
<dbReference type="NCBIfam" id="NF040570">
    <property type="entry name" value="guided_TnpB"/>
    <property type="match status" value="1"/>
</dbReference>
<dbReference type="RefSeq" id="WP_154381394.1">
    <property type="nucleotide sequence ID" value="NZ_WKJJ01000028.1"/>
</dbReference>
<evidence type="ECO:0000256" key="7">
    <source>
        <dbReference type="SAM" id="MobiDB-lite"/>
    </source>
</evidence>
<evidence type="ECO:0000259" key="10">
    <source>
        <dbReference type="Pfam" id="PF12323"/>
    </source>
</evidence>
<keyword evidence="5" id="KW-0238">DNA-binding</keyword>
<sequence>MELAHRIELKPTGTQADYFVRACGTVRFVWNWALDEWNKQYAKGGKPNALRLKKQFNAIKYIQFPWLKEMHRDAHAQPFRNLGRAWERFFNDVKAGKRRAPDDRHARRRLKAQGIALAYPPQPKRKGACSDSFYVANDKFEVAGHRIRLPKLGWVGMTEALRFDGKILGAVVSRTADRWYVAVQVDVPGRQATCRRTADGEIGVDLGIKTAVSLSNGEKIDAPMPLGSALRRLRIRGRRHSRKVEAAKRFKREFIGPLQEPTRMPRGRNQVKSARRLARMCARIARLRRDFTHKLTTRLCRENQAIGIEDLNVAGMLRNECLARPMVDVGMAEFSRQLAYKAQRYGTRLVIASRWYPSSRLCSCCGWKNITLTLKDRAWNCAQCGAQHDRDLNAAINLLPDRIAQWNARQVERFATVAQAKTALPVASSAVTPGTGAGMGPANGGKVTSVSDEFGLQDGSGQKSNRVHF</sequence>
<dbReference type="NCBIfam" id="TIGR01766">
    <property type="entry name" value="IS200/IS605 family accessory protein TnpB-like domain"/>
    <property type="match status" value="1"/>
</dbReference>
<organism evidence="11 12">
    <name type="scientific">Pseudoduganella rivuli</name>
    <dbReference type="NCBI Taxonomy" id="2666085"/>
    <lineage>
        <taxon>Bacteria</taxon>
        <taxon>Pseudomonadati</taxon>
        <taxon>Pseudomonadota</taxon>
        <taxon>Betaproteobacteria</taxon>
        <taxon>Burkholderiales</taxon>
        <taxon>Oxalobacteraceae</taxon>
        <taxon>Telluria group</taxon>
        <taxon>Pseudoduganella</taxon>
    </lineage>
</organism>
<dbReference type="InterPro" id="IPR001959">
    <property type="entry name" value="Transposase"/>
</dbReference>
<evidence type="ECO:0000259" key="9">
    <source>
        <dbReference type="Pfam" id="PF07282"/>
    </source>
</evidence>
<dbReference type="GO" id="GO:0006310">
    <property type="term" value="P:DNA recombination"/>
    <property type="evidence" value="ECO:0007669"/>
    <property type="project" value="UniProtKB-KW"/>
</dbReference>
<dbReference type="EMBL" id="WKJJ01000028">
    <property type="protein sequence ID" value="MRV76157.1"/>
    <property type="molecule type" value="Genomic_DNA"/>
</dbReference>
<gene>
    <name evidence="11" type="ORF">GJ700_31060</name>
</gene>
<evidence type="ECO:0000256" key="5">
    <source>
        <dbReference type="ARBA" id="ARBA00023125"/>
    </source>
</evidence>
<evidence type="ECO:0000313" key="12">
    <source>
        <dbReference type="Proteomes" id="UP000446768"/>
    </source>
</evidence>
<dbReference type="Proteomes" id="UP000446768">
    <property type="component" value="Unassembled WGS sequence"/>
</dbReference>
<feature type="domain" description="Transposase putative helix-turn-helix" evidence="10">
    <location>
        <begin position="1"/>
        <end position="46"/>
    </location>
</feature>
<proteinExistence type="inferred from homology"/>
<comment type="similarity">
    <text evidence="1">In the C-terminal section; belongs to the transposase 35 family.</text>
</comment>
<evidence type="ECO:0000256" key="3">
    <source>
        <dbReference type="ARBA" id="ARBA00022723"/>
    </source>
</evidence>
<dbReference type="GO" id="GO:0003677">
    <property type="term" value="F:DNA binding"/>
    <property type="evidence" value="ECO:0007669"/>
    <property type="project" value="UniProtKB-KW"/>
</dbReference>
<comment type="caution">
    <text evidence="11">The sequence shown here is derived from an EMBL/GenBank/DDBJ whole genome shotgun (WGS) entry which is preliminary data.</text>
</comment>
<dbReference type="GO" id="GO:0032196">
    <property type="term" value="P:transposition"/>
    <property type="evidence" value="ECO:0007669"/>
    <property type="project" value="UniProtKB-KW"/>
</dbReference>
<feature type="domain" description="Cas12f1-like TNB" evidence="9">
    <location>
        <begin position="333"/>
        <end position="398"/>
    </location>
</feature>